<evidence type="ECO:0000256" key="13">
    <source>
        <dbReference type="ARBA" id="ARBA00033392"/>
    </source>
</evidence>
<dbReference type="NCBIfam" id="NF000648">
    <property type="entry name" value="PRK00026.1"/>
    <property type="match status" value="1"/>
</dbReference>
<evidence type="ECO:0000256" key="7">
    <source>
        <dbReference type="ARBA" id="ARBA00022490"/>
    </source>
</evidence>
<proteinExistence type="inferred from homology"/>
<evidence type="ECO:0000256" key="17">
    <source>
        <dbReference type="RuleBase" id="RU003464"/>
    </source>
</evidence>
<evidence type="ECO:0000256" key="10">
    <source>
        <dbReference type="ARBA" id="ARBA00022691"/>
    </source>
</evidence>
<keyword evidence="7 15" id="KW-0963">Cytoplasm</keyword>
<evidence type="ECO:0000256" key="16">
    <source>
        <dbReference type="PIRSR" id="PIRSR000386-1"/>
    </source>
</evidence>
<feature type="domain" description="tRNA methyltransferase TRMD/TRM10-type" evidence="18">
    <location>
        <begin position="11"/>
        <end position="228"/>
    </location>
</feature>
<name>A0A1G2C9B1_9BACT</name>
<keyword evidence="8 15" id="KW-0489">Methyltransferase</keyword>
<dbReference type="SUPFAM" id="SSF75217">
    <property type="entry name" value="alpha/beta knot"/>
    <property type="match status" value="1"/>
</dbReference>
<evidence type="ECO:0000256" key="6">
    <source>
        <dbReference type="ARBA" id="ARBA00014679"/>
    </source>
</evidence>
<dbReference type="GO" id="GO:0002939">
    <property type="term" value="P:tRNA N1-guanine methylation"/>
    <property type="evidence" value="ECO:0007669"/>
    <property type="project" value="TreeGrafter"/>
</dbReference>
<evidence type="ECO:0000256" key="11">
    <source>
        <dbReference type="ARBA" id="ARBA00022694"/>
    </source>
</evidence>
<dbReference type="PIRSF" id="PIRSF000386">
    <property type="entry name" value="tRNA_mtase"/>
    <property type="match status" value="1"/>
</dbReference>
<dbReference type="InterPro" id="IPR002649">
    <property type="entry name" value="tRNA_m1G_MeTrfase_TrmD"/>
</dbReference>
<dbReference type="PANTHER" id="PTHR46417:SF1">
    <property type="entry name" value="TRNA (GUANINE-N(1)-)-METHYLTRANSFERASE"/>
    <property type="match status" value="1"/>
</dbReference>
<comment type="similarity">
    <text evidence="3 15 17">Belongs to the RNA methyltransferase TrmD family.</text>
</comment>
<dbReference type="PANTHER" id="PTHR46417">
    <property type="entry name" value="TRNA (GUANINE-N(1)-)-METHYLTRANSFERASE"/>
    <property type="match status" value="1"/>
</dbReference>
<dbReference type="GO" id="GO:0005829">
    <property type="term" value="C:cytosol"/>
    <property type="evidence" value="ECO:0007669"/>
    <property type="project" value="TreeGrafter"/>
</dbReference>
<dbReference type="NCBIfam" id="TIGR00088">
    <property type="entry name" value="trmD"/>
    <property type="match status" value="1"/>
</dbReference>
<protein>
    <recommendedName>
        <fullName evidence="6 15">tRNA (guanine-N(1)-)-methyltransferase</fullName>
        <ecNumber evidence="5 15">2.1.1.228</ecNumber>
    </recommendedName>
    <alternativeName>
        <fullName evidence="12 15">M1G-methyltransferase</fullName>
    </alternativeName>
    <alternativeName>
        <fullName evidence="13 15">tRNA [GM37] methyltransferase</fullName>
    </alternativeName>
</protein>
<comment type="catalytic activity">
    <reaction evidence="14 15 17">
        <text>guanosine(37) in tRNA + S-adenosyl-L-methionine = N(1)-methylguanosine(37) in tRNA + S-adenosyl-L-homocysteine + H(+)</text>
        <dbReference type="Rhea" id="RHEA:36899"/>
        <dbReference type="Rhea" id="RHEA-COMP:10145"/>
        <dbReference type="Rhea" id="RHEA-COMP:10147"/>
        <dbReference type="ChEBI" id="CHEBI:15378"/>
        <dbReference type="ChEBI" id="CHEBI:57856"/>
        <dbReference type="ChEBI" id="CHEBI:59789"/>
        <dbReference type="ChEBI" id="CHEBI:73542"/>
        <dbReference type="ChEBI" id="CHEBI:74269"/>
        <dbReference type="EC" id="2.1.1.228"/>
    </reaction>
</comment>
<dbReference type="Pfam" id="PF01746">
    <property type="entry name" value="tRNA_m1G_MT"/>
    <property type="match status" value="1"/>
</dbReference>
<evidence type="ECO:0000256" key="9">
    <source>
        <dbReference type="ARBA" id="ARBA00022679"/>
    </source>
</evidence>
<evidence type="ECO:0000256" key="12">
    <source>
        <dbReference type="ARBA" id="ARBA00029736"/>
    </source>
</evidence>
<evidence type="ECO:0000313" key="19">
    <source>
        <dbReference type="EMBL" id="OGY97984.1"/>
    </source>
</evidence>
<accession>A0A1G2C9B1</accession>
<dbReference type="InterPro" id="IPR016009">
    <property type="entry name" value="tRNA_MeTrfase_TRMD/TRM10"/>
</dbReference>
<dbReference type="AlphaFoldDB" id="A0A1G2C9B1"/>
<keyword evidence="11 15" id="KW-0819">tRNA processing</keyword>
<comment type="subunit">
    <text evidence="4 15 17">Homodimer.</text>
</comment>
<evidence type="ECO:0000256" key="4">
    <source>
        <dbReference type="ARBA" id="ARBA00011738"/>
    </source>
</evidence>
<dbReference type="CDD" id="cd18080">
    <property type="entry name" value="TrmD-like"/>
    <property type="match status" value="1"/>
</dbReference>
<dbReference type="EC" id="2.1.1.228" evidence="5 15"/>
<feature type="binding site" evidence="15 16">
    <location>
        <begin position="150"/>
        <end position="155"/>
    </location>
    <ligand>
        <name>S-adenosyl-L-methionine</name>
        <dbReference type="ChEBI" id="CHEBI:59789"/>
    </ligand>
</feature>
<comment type="caution">
    <text evidence="19">The sequence shown here is derived from an EMBL/GenBank/DDBJ whole genome shotgun (WGS) entry which is preliminary data.</text>
</comment>
<reference evidence="19 20" key="1">
    <citation type="journal article" date="2016" name="Nat. Commun.">
        <title>Thousands of microbial genomes shed light on interconnected biogeochemical processes in an aquifer system.</title>
        <authorList>
            <person name="Anantharaman K."/>
            <person name="Brown C.T."/>
            <person name="Hug L.A."/>
            <person name="Sharon I."/>
            <person name="Castelle C.J."/>
            <person name="Probst A.J."/>
            <person name="Thomas B.C."/>
            <person name="Singh A."/>
            <person name="Wilkins M.J."/>
            <person name="Karaoz U."/>
            <person name="Brodie E.L."/>
            <person name="Williams K.H."/>
            <person name="Hubbard S.S."/>
            <person name="Banfield J.F."/>
        </authorList>
    </citation>
    <scope>NUCLEOTIDE SEQUENCE [LARGE SCALE GENOMIC DNA]</scope>
</reference>
<dbReference type="Gene3D" id="1.10.1270.20">
    <property type="entry name" value="tRNA(m1g37)methyltransferase, domain 2"/>
    <property type="match status" value="1"/>
</dbReference>
<dbReference type="Proteomes" id="UP000179059">
    <property type="component" value="Unassembled WGS sequence"/>
</dbReference>
<evidence type="ECO:0000256" key="1">
    <source>
        <dbReference type="ARBA" id="ARBA00002634"/>
    </source>
</evidence>
<evidence type="ECO:0000313" key="20">
    <source>
        <dbReference type="Proteomes" id="UP000179059"/>
    </source>
</evidence>
<evidence type="ECO:0000256" key="14">
    <source>
        <dbReference type="ARBA" id="ARBA00047783"/>
    </source>
</evidence>
<evidence type="ECO:0000256" key="2">
    <source>
        <dbReference type="ARBA" id="ARBA00004496"/>
    </source>
</evidence>
<evidence type="ECO:0000256" key="15">
    <source>
        <dbReference type="HAMAP-Rule" id="MF_00605"/>
    </source>
</evidence>
<dbReference type="InterPro" id="IPR023148">
    <property type="entry name" value="tRNA_m1G_MeTrfase_C_sf"/>
</dbReference>
<evidence type="ECO:0000256" key="3">
    <source>
        <dbReference type="ARBA" id="ARBA00007630"/>
    </source>
</evidence>
<dbReference type="InterPro" id="IPR029026">
    <property type="entry name" value="tRNA_m1G_MTases_N"/>
</dbReference>
<feature type="binding site" evidence="15 16">
    <location>
        <position position="130"/>
    </location>
    <ligand>
        <name>S-adenosyl-L-methionine</name>
        <dbReference type="ChEBI" id="CHEBI:59789"/>
    </ligand>
</feature>
<dbReference type="HAMAP" id="MF_00605">
    <property type="entry name" value="TrmD"/>
    <property type="match status" value="1"/>
</dbReference>
<organism evidence="19 20">
    <name type="scientific">Candidatus Liptonbacteria bacterium RIFCSPHIGHO2_01_FULL_57_28</name>
    <dbReference type="NCBI Taxonomy" id="1798647"/>
    <lineage>
        <taxon>Bacteria</taxon>
        <taxon>Candidatus Liptoniibacteriota</taxon>
    </lineage>
</organism>
<evidence type="ECO:0000256" key="8">
    <source>
        <dbReference type="ARBA" id="ARBA00022603"/>
    </source>
</evidence>
<gene>
    <name evidence="15" type="primary">trmD</name>
    <name evidence="19" type="ORF">A2855_02400</name>
</gene>
<evidence type="ECO:0000259" key="18">
    <source>
        <dbReference type="Pfam" id="PF01746"/>
    </source>
</evidence>
<comment type="subcellular location">
    <subcellularLocation>
        <location evidence="2 15 17">Cytoplasm</location>
    </subcellularLocation>
</comment>
<comment type="function">
    <text evidence="1 15 17">Specifically methylates guanosine-37 in various tRNAs.</text>
</comment>
<dbReference type="GO" id="GO:0052906">
    <property type="term" value="F:tRNA (guanine(37)-N1)-methyltransferase activity"/>
    <property type="evidence" value="ECO:0007669"/>
    <property type="project" value="UniProtKB-UniRule"/>
</dbReference>
<dbReference type="FunFam" id="3.40.1280.10:FF:000001">
    <property type="entry name" value="tRNA (guanine-N(1)-)-methyltransferase"/>
    <property type="match status" value="1"/>
</dbReference>
<sequence>MTKGRKASSPLRIEILTIFPQIFDSYFGESLFRHARVKDLVRITAHNLRDFTTDKHHKVDDRPFGGGPGMVFKVEPVFKAVQALKKKGVGARGKGKIKTRIILFSTRGKKLDSAMARRLSKYDRLILVCGRYEGVDERVAERIADEEVSVGDYVLSGGEIPAMALAEAVCRFRPGFLGKQESLEEVKGSYPVYTRPEAFVPGKGKRPWRVPKALISGNHKEIDAWRRRR</sequence>
<keyword evidence="9 15" id="KW-0808">Transferase</keyword>
<dbReference type="EMBL" id="MHKX01000019">
    <property type="protein sequence ID" value="OGY97984.1"/>
    <property type="molecule type" value="Genomic_DNA"/>
</dbReference>
<dbReference type="Gene3D" id="3.40.1280.10">
    <property type="match status" value="1"/>
</dbReference>
<dbReference type="InterPro" id="IPR029028">
    <property type="entry name" value="Alpha/beta_knot_MTases"/>
</dbReference>
<dbReference type="STRING" id="1798647.A2855_02400"/>
<evidence type="ECO:0000256" key="5">
    <source>
        <dbReference type="ARBA" id="ARBA00012807"/>
    </source>
</evidence>
<keyword evidence="10 15" id="KW-0949">S-adenosyl-L-methionine</keyword>